<dbReference type="Gene3D" id="2.30.30.490">
    <property type="match status" value="1"/>
</dbReference>
<dbReference type="Pfam" id="PF01426">
    <property type="entry name" value="BAH"/>
    <property type="match status" value="1"/>
</dbReference>
<name>A0A8R1EQF9_CAEJA</name>
<reference evidence="5" key="2">
    <citation type="submission" date="2022-06" db="UniProtKB">
        <authorList>
            <consortium name="EnsemblMetazoa"/>
        </authorList>
    </citation>
    <scope>IDENTIFICATION</scope>
    <source>
        <strain evidence="5">DF5081</strain>
    </source>
</reference>
<reference evidence="6" key="1">
    <citation type="submission" date="2010-08" db="EMBL/GenBank/DDBJ databases">
        <authorList>
            <consortium name="Caenorhabditis japonica Sequencing Consortium"/>
            <person name="Wilson R.K."/>
        </authorList>
    </citation>
    <scope>NUCLEOTIDE SEQUENCE [LARGE SCALE GENOMIC DNA]</scope>
    <source>
        <strain evidence="6">DF5081</strain>
    </source>
</reference>
<feature type="compositionally biased region" description="Low complexity" evidence="3">
    <location>
        <begin position="207"/>
        <end position="222"/>
    </location>
</feature>
<feature type="compositionally biased region" description="Pro residues" evidence="3">
    <location>
        <begin position="192"/>
        <end position="203"/>
    </location>
</feature>
<evidence type="ECO:0000259" key="4">
    <source>
        <dbReference type="PROSITE" id="PS51038"/>
    </source>
</evidence>
<sequence>MFATPYYETLPLDEVIGRCLVVDTATWSEGRPKVPKFKEDDVFLCEMQIGKNQRFFEKIPQKNRYPINTQPYVFTKFSQPKKILRNFRRGLGSAEIARTPSNFVFDGSNSSRHFAGGPFILQQDWAPSHGSRSTLAVLEAHFPGFLDKNLWPASSPDLNPMDFSVWGMLEGKIAGKVFATVDDLKAALEPYPVNPSPRPPKTPVPASNQSSSSTLDPTSSASRPDTDARKTSRRNISRLLDRVAPPENKQCVIKMPSWPK</sequence>
<dbReference type="GO" id="GO:0005654">
    <property type="term" value="C:nucleoplasm"/>
    <property type="evidence" value="ECO:0007669"/>
    <property type="project" value="TreeGrafter"/>
</dbReference>
<dbReference type="Proteomes" id="UP000005237">
    <property type="component" value="Unassembled WGS sequence"/>
</dbReference>
<feature type="domain" description="BAH" evidence="4">
    <location>
        <begin position="1"/>
        <end position="60"/>
    </location>
</feature>
<comment type="subcellular location">
    <subcellularLocation>
        <location evidence="1">Nucleus</location>
    </subcellularLocation>
</comment>
<accession>A0A8R1EQF9</accession>
<evidence type="ECO:0000256" key="2">
    <source>
        <dbReference type="ARBA" id="ARBA00023242"/>
    </source>
</evidence>
<dbReference type="InterPro" id="IPR001025">
    <property type="entry name" value="BAH_dom"/>
</dbReference>
<dbReference type="PROSITE" id="PS51038">
    <property type="entry name" value="BAH"/>
    <property type="match status" value="1"/>
</dbReference>
<evidence type="ECO:0000313" key="6">
    <source>
        <dbReference type="Proteomes" id="UP000005237"/>
    </source>
</evidence>
<dbReference type="GO" id="GO:0042800">
    <property type="term" value="F:histone H3K4 methyltransferase activity"/>
    <property type="evidence" value="ECO:0007669"/>
    <property type="project" value="TreeGrafter"/>
</dbReference>
<dbReference type="GO" id="GO:0006355">
    <property type="term" value="P:regulation of DNA-templated transcription"/>
    <property type="evidence" value="ECO:0007669"/>
    <property type="project" value="TreeGrafter"/>
</dbReference>
<dbReference type="PANTHER" id="PTHR46147">
    <property type="entry name" value="HISTONE-LYSINE N-METHYLTRANSFERASE ASH1"/>
    <property type="match status" value="1"/>
</dbReference>
<dbReference type="Gene3D" id="3.30.420.10">
    <property type="entry name" value="Ribonuclease H-like superfamily/Ribonuclease H"/>
    <property type="match status" value="1"/>
</dbReference>
<evidence type="ECO:0000256" key="1">
    <source>
        <dbReference type="ARBA" id="ARBA00004123"/>
    </source>
</evidence>
<keyword evidence="2" id="KW-0539">Nucleus</keyword>
<protein>
    <submittedName>
        <fullName evidence="5">BAH domain-containing protein</fullName>
    </submittedName>
</protein>
<dbReference type="EnsemblMetazoa" id="CJA38872a.1">
    <property type="protein sequence ID" value="CJA38872a.1"/>
    <property type="gene ID" value="WBGene00214719"/>
</dbReference>
<organism evidence="5 6">
    <name type="scientific">Caenorhabditis japonica</name>
    <dbReference type="NCBI Taxonomy" id="281687"/>
    <lineage>
        <taxon>Eukaryota</taxon>
        <taxon>Metazoa</taxon>
        <taxon>Ecdysozoa</taxon>
        <taxon>Nematoda</taxon>
        <taxon>Chromadorea</taxon>
        <taxon>Rhabditida</taxon>
        <taxon>Rhabditina</taxon>
        <taxon>Rhabditomorpha</taxon>
        <taxon>Rhabditoidea</taxon>
        <taxon>Rhabditidae</taxon>
        <taxon>Peloderinae</taxon>
        <taxon>Caenorhabditis</taxon>
    </lineage>
</organism>
<dbReference type="GO" id="GO:0003682">
    <property type="term" value="F:chromatin binding"/>
    <property type="evidence" value="ECO:0007669"/>
    <property type="project" value="InterPro"/>
</dbReference>
<dbReference type="GO" id="GO:0003676">
    <property type="term" value="F:nucleic acid binding"/>
    <property type="evidence" value="ECO:0007669"/>
    <property type="project" value="InterPro"/>
</dbReference>
<proteinExistence type="predicted"/>
<evidence type="ECO:0000256" key="3">
    <source>
        <dbReference type="SAM" id="MobiDB-lite"/>
    </source>
</evidence>
<keyword evidence="6" id="KW-1185">Reference proteome</keyword>
<evidence type="ECO:0000313" key="5">
    <source>
        <dbReference type="EnsemblMetazoa" id="CJA38872a.1"/>
    </source>
</evidence>
<dbReference type="InterPro" id="IPR036397">
    <property type="entry name" value="RNaseH_sf"/>
</dbReference>
<feature type="region of interest" description="Disordered" evidence="3">
    <location>
        <begin position="190"/>
        <end position="260"/>
    </location>
</feature>
<dbReference type="InterPro" id="IPR043151">
    <property type="entry name" value="BAH_sf"/>
</dbReference>
<dbReference type="PANTHER" id="PTHR46147:SF3">
    <property type="entry name" value="HISTONE-LYSINE N-METHYLTRANSFERASE ASH1"/>
    <property type="match status" value="1"/>
</dbReference>